<keyword evidence="2" id="KW-0238">DNA-binding</keyword>
<dbReference type="RefSeq" id="WP_175458260.1">
    <property type="nucleotide sequence ID" value="NZ_JAANNT010000001.1"/>
</dbReference>
<evidence type="ECO:0000313" key="5">
    <source>
        <dbReference type="EMBL" id="NUV27287.1"/>
    </source>
</evidence>
<dbReference type="GO" id="GO:0043565">
    <property type="term" value="F:sequence-specific DNA binding"/>
    <property type="evidence" value="ECO:0007669"/>
    <property type="project" value="InterPro"/>
</dbReference>
<dbReference type="InterPro" id="IPR009057">
    <property type="entry name" value="Homeodomain-like_sf"/>
</dbReference>
<feature type="domain" description="HTH araC/xylS-type" evidence="4">
    <location>
        <begin position="161"/>
        <end position="243"/>
    </location>
</feature>
<name>A0A7Y6C585_9ACTN</name>
<evidence type="ECO:0000259" key="4">
    <source>
        <dbReference type="PROSITE" id="PS01124"/>
    </source>
</evidence>
<proteinExistence type="predicted"/>
<protein>
    <submittedName>
        <fullName evidence="5">Helix-turn-helix transcriptional regulator</fullName>
    </submittedName>
</protein>
<dbReference type="AlphaFoldDB" id="A0A7Y6C585"/>
<dbReference type="Proteomes" id="UP000540128">
    <property type="component" value="Unassembled WGS sequence"/>
</dbReference>
<dbReference type="PROSITE" id="PS01124">
    <property type="entry name" value="HTH_ARAC_FAMILY_2"/>
    <property type="match status" value="1"/>
</dbReference>
<evidence type="ECO:0000256" key="3">
    <source>
        <dbReference type="ARBA" id="ARBA00023163"/>
    </source>
</evidence>
<dbReference type="Gene3D" id="1.10.10.60">
    <property type="entry name" value="Homeodomain-like"/>
    <property type="match status" value="1"/>
</dbReference>
<keyword evidence="3" id="KW-0804">Transcription</keyword>
<evidence type="ECO:0000256" key="2">
    <source>
        <dbReference type="ARBA" id="ARBA00023125"/>
    </source>
</evidence>
<dbReference type="InterPro" id="IPR050204">
    <property type="entry name" value="AraC_XylS_family_regulators"/>
</dbReference>
<organism evidence="5 6">
    <name type="scientific">Streptomyces odorifer</name>
    <dbReference type="NCBI Taxonomy" id="53450"/>
    <lineage>
        <taxon>Bacteria</taxon>
        <taxon>Bacillati</taxon>
        <taxon>Actinomycetota</taxon>
        <taxon>Actinomycetes</taxon>
        <taxon>Kitasatosporales</taxon>
        <taxon>Streptomycetaceae</taxon>
        <taxon>Streptomyces</taxon>
        <taxon>Streptomyces albidoflavus group</taxon>
    </lineage>
</organism>
<dbReference type="InterPro" id="IPR018060">
    <property type="entry name" value="HTH_AraC"/>
</dbReference>
<dbReference type="SUPFAM" id="SSF46689">
    <property type="entry name" value="Homeodomain-like"/>
    <property type="match status" value="1"/>
</dbReference>
<evidence type="ECO:0000313" key="6">
    <source>
        <dbReference type="Proteomes" id="UP000540128"/>
    </source>
</evidence>
<dbReference type="SMART" id="SM00342">
    <property type="entry name" value="HTH_ARAC"/>
    <property type="match status" value="1"/>
</dbReference>
<gene>
    <name evidence="5" type="ORF">G6W59_02830</name>
</gene>
<dbReference type="InterPro" id="IPR046532">
    <property type="entry name" value="DUF6597"/>
</dbReference>
<dbReference type="PANTHER" id="PTHR46796:SF15">
    <property type="entry name" value="BLL1074 PROTEIN"/>
    <property type="match status" value="1"/>
</dbReference>
<keyword evidence="6" id="KW-1185">Reference proteome</keyword>
<comment type="caution">
    <text evidence="5">The sequence shown here is derived from an EMBL/GenBank/DDBJ whole genome shotgun (WGS) entry which is preliminary data.</text>
</comment>
<reference evidence="5 6" key="1">
    <citation type="submission" date="2020-03" db="EMBL/GenBank/DDBJ databases">
        <title>Complete genome sequence of sixteen Streptomyces strains facilitates identification of candidate genes involved in plant growth-promotion in grain legumes and cereals.</title>
        <authorList>
            <person name="Gopalakrishnan S."/>
            <person name="Thakur V."/>
            <person name="Saxena R."/>
            <person name="Vadlamudi S."/>
            <person name="Purohit S."/>
            <person name="Kumar V."/>
            <person name="Rathore A."/>
            <person name="Chitikineni A."/>
            <person name="Varshney R.K."/>
        </authorList>
    </citation>
    <scope>NUCLEOTIDE SEQUENCE [LARGE SCALE GENOMIC DNA]</scope>
    <source>
        <strain evidence="5 6">KAI-180</strain>
    </source>
</reference>
<sequence length="248" mass="26357">MHPRRQADPGTYRERPARLTGAALWTRTTPATPVRPVLPDGCMDLIWARPPDAPGRLLVAGPDTGPHPADAAPGTRYAAVRFAPGTAPALLGVAAHELRDRRTDLADLWPAARVRALTGHLEAAHAPARALDIWAARHAADRPAPDPRLLHLVPLLAAGTSVTDAAATLGLGPRRLHQLSRETFGYGPKTLARILRLARARELGATGLSAAEVAHRAGYADQPHLSREVRALTGLTPGALLRDLSDTP</sequence>
<evidence type="ECO:0000256" key="1">
    <source>
        <dbReference type="ARBA" id="ARBA00023015"/>
    </source>
</evidence>
<accession>A0A7Y6C585</accession>
<dbReference type="PANTHER" id="PTHR46796">
    <property type="entry name" value="HTH-TYPE TRANSCRIPTIONAL ACTIVATOR RHAS-RELATED"/>
    <property type="match status" value="1"/>
</dbReference>
<dbReference type="Pfam" id="PF20240">
    <property type="entry name" value="DUF6597"/>
    <property type="match status" value="1"/>
</dbReference>
<dbReference type="GO" id="GO:0003700">
    <property type="term" value="F:DNA-binding transcription factor activity"/>
    <property type="evidence" value="ECO:0007669"/>
    <property type="project" value="InterPro"/>
</dbReference>
<keyword evidence="1" id="KW-0805">Transcription regulation</keyword>
<dbReference type="EMBL" id="JAANNT010000001">
    <property type="protein sequence ID" value="NUV27287.1"/>
    <property type="molecule type" value="Genomic_DNA"/>
</dbReference>
<dbReference type="Pfam" id="PF12833">
    <property type="entry name" value="HTH_18"/>
    <property type="match status" value="1"/>
</dbReference>